<dbReference type="SUPFAM" id="SSF51419">
    <property type="entry name" value="PLP-binding barrel"/>
    <property type="match status" value="1"/>
</dbReference>
<dbReference type="Proteomes" id="UP000433493">
    <property type="component" value="Unassembled WGS sequence"/>
</dbReference>
<comment type="cofactor">
    <cofactor evidence="3">
        <name>pyridoxal 5'-phosphate</name>
        <dbReference type="ChEBI" id="CHEBI:597326"/>
    </cofactor>
</comment>
<evidence type="ECO:0000256" key="4">
    <source>
        <dbReference type="RuleBase" id="RU004514"/>
    </source>
</evidence>
<evidence type="ECO:0000256" key="3">
    <source>
        <dbReference type="PIRSR" id="PIRSR004848-1"/>
    </source>
</evidence>
<dbReference type="PANTHER" id="PTHR10146">
    <property type="entry name" value="PROLINE SYNTHETASE CO-TRANSCRIBED BACTERIAL HOMOLOG PROTEIN"/>
    <property type="match status" value="1"/>
</dbReference>
<gene>
    <name evidence="6" type="ORF">F8O05_04080</name>
</gene>
<keyword evidence="1 2" id="KW-0663">Pyridoxal phosphate</keyword>
<dbReference type="AlphaFoldDB" id="A0A7J5BDL4"/>
<dbReference type="PANTHER" id="PTHR10146:SF14">
    <property type="entry name" value="PYRIDOXAL PHOSPHATE HOMEOSTASIS PROTEIN"/>
    <property type="match status" value="1"/>
</dbReference>
<protein>
    <recommendedName>
        <fullName evidence="2">Pyridoxal phosphate homeostasis protein</fullName>
        <shortName evidence="2">PLP homeostasis protein</shortName>
    </recommendedName>
</protein>
<feature type="modified residue" description="N6-(pyridoxal phosphate)lysine" evidence="2 3">
    <location>
        <position position="42"/>
    </location>
</feature>
<dbReference type="NCBIfam" id="TIGR00044">
    <property type="entry name" value="YggS family pyridoxal phosphate-dependent enzyme"/>
    <property type="match status" value="1"/>
</dbReference>
<keyword evidence="7" id="KW-1185">Reference proteome</keyword>
<organism evidence="6 7">
    <name type="scientific">Gulosibacter chungangensis</name>
    <dbReference type="NCBI Taxonomy" id="979746"/>
    <lineage>
        <taxon>Bacteria</taxon>
        <taxon>Bacillati</taxon>
        <taxon>Actinomycetota</taxon>
        <taxon>Actinomycetes</taxon>
        <taxon>Micrococcales</taxon>
        <taxon>Microbacteriaceae</taxon>
        <taxon>Gulosibacter</taxon>
    </lineage>
</organism>
<dbReference type="CDD" id="cd00635">
    <property type="entry name" value="PLPDE_III_YBL036c_like"/>
    <property type="match status" value="1"/>
</dbReference>
<dbReference type="GO" id="GO:0030170">
    <property type="term" value="F:pyridoxal phosphate binding"/>
    <property type="evidence" value="ECO:0007669"/>
    <property type="project" value="UniProtKB-UniRule"/>
</dbReference>
<evidence type="ECO:0000256" key="1">
    <source>
        <dbReference type="ARBA" id="ARBA00022898"/>
    </source>
</evidence>
<evidence type="ECO:0000256" key="2">
    <source>
        <dbReference type="HAMAP-Rule" id="MF_02087"/>
    </source>
</evidence>
<dbReference type="HAMAP" id="MF_02087">
    <property type="entry name" value="PLP_homeostasis"/>
    <property type="match status" value="1"/>
</dbReference>
<dbReference type="PIRSF" id="PIRSF004848">
    <property type="entry name" value="YBL036c_PLPDEIII"/>
    <property type="match status" value="1"/>
</dbReference>
<dbReference type="Pfam" id="PF01168">
    <property type="entry name" value="Ala_racemase_N"/>
    <property type="match status" value="1"/>
</dbReference>
<evidence type="ECO:0000259" key="5">
    <source>
        <dbReference type="Pfam" id="PF01168"/>
    </source>
</evidence>
<feature type="domain" description="Alanine racemase N-terminal" evidence="5">
    <location>
        <begin position="19"/>
        <end position="232"/>
    </location>
</feature>
<dbReference type="InterPro" id="IPR029066">
    <property type="entry name" value="PLP-binding_barrel"/>
</dbReference>
<evidence type="ECO:0000313" key="7">
    <source>
        <dbReference type="Proteomes" id="UP000433493"/>
    </source>
</evidence>
<proteinExistence type="inferred from homology"/>
<dbReference type="InterPro" id="IPR001608">
    <property type="entry name" value="Ala_racemase_N"/>
</dbReference>
<evidence type="ECO:0000313" key="6">
    <source>
        <dbReference type="EMBL" id="KAB1644239.1"/>
    </source>
</evidence>
<dbReference type="EMBL" id="WBKB01000002">
    <property type="protein sequence ID" value="KAB1644239.1"/>
    <property type="molecule type" value="Genomic_DNA"/>
</dbReference>
<comment type="function">
    <text evidence="2">Pyridoxal 5'-phosphate (PLP)-binding protein, which is involved in PLP homeostasis.</text>
</comment>
<accession>A0A7J5BDL4</accession>
<name>A0A7J5BDL4_9MICO</name>
<comment type="similarity">
    <text evidence="2 4">Belongs to the pyridoxal phosphate-binding protein YggS/PROSC family.</text>
</comment>
<reference evidence="6 7" key="1">
    <citation type="submission" date="2019-09" db="EMBL/GenBank/DDBJ databases">
        <title>Phylogeny of genus Pseudoclavibacter and closely related genus.</title>
        <authorList>
            <person name="Li Y."/>
        </authorList>
    </citation>
    <scope>NUCLEOTIDE SEQUENCE [LARGE SCALE GENOMIC DNA]</scope>
    <source>
        <strain evidence="6 7">KCTC 13959</strain>
    </source>
</reference>
<dbReference type="OrthoDB" id="9804072at2"/>
<dbReference type="Gene3D" id="3.20.20.10">
    <property type="entry name" value="Alanine racemase"/>
    <property type="match status" value="1"/>
</dbReference>
<comment type="caution">
    <text evidence="6">The sequence shown here is derived from an EMBL/GenBank/DDBJ whole genome shotgun (WGS) entry which is preliminary data.</text>
</comment>
<dbReference type="InterPro" id="IPR011078">
    <property type="entry name" value="PyrdxlP_homeostasis"/>
</dbReference>
<sequence length="235" mass="25678">MSQAYSGGDLAMRLAAVRQEIDDAVRAANRHPDEITLITVTKYHPVALLDALYALGVRDFGENRHPESRNKAEHLHERYPDARLHFIGQLQRNKARQVGRYADCIQSIDRIELVEALAKLEREPNAPLEVAMQLSLDGDTARGGVPVAQAEALAEAIAATPTLRLCGVMAVAPLEANAEEAFASTREASERIRKIVPEATMLSMGMSHDFRSAISQGATHLRIGTAITGKRPDQP</sequence>